<accession>A0ABW6X5B2</accession>
<dbReference type="RefSeq" id="WP_387902228.1">
    <property type="nucleotide sequence ID" value="NZ_JBIBEG010000003.1"/>
</dbReference>
<organism evidence="2 3">
    <name type="scientific">Streptomyces argenteolus</name>
    <dbReference type="NCBI Taxonomy" id="67274"/>
    <lineage>
        <taxon>Bacteria</taxon>
        <taxon>Bacillati</taxon>
        <taxon>Actinomycetota</taxon>
        <taxon>Actinomycetes</taxon>
        <taxon>Kitasatosporales</taxon>
        <taxon>Streptomycetaceae</taxon>
        <taxon>Streptomyces</taxon>
    </lineage>
</organism>
<protein>
    <recommendedName>
        <fullName evidence="4">DUF3592 domain-containing protein</fullName>
    </recommendedName>
</protein>
<evidence type="ECO:0008006" key="4">
    <source>
        <dbReference type="Google" id="ProtNLM"/>
    </source>
</evidence>
<evidence type="ECO:0000256" key="1">
    <source>
        <dbReference type="SAM" id="Phobius"/>
    </source>
</evidence>
<gene>
    <name evidence="2" type="ORF">ACFY8O_15270</name>
</gene>
<keyword evidence="1" id="KW-1133">Transmembrane helix</keyword>
<sequence length="184" mass="19265">MGRSGGTWGWRVAGGLAVLWLAGSLAVVWLLFGARLAGLTGIPGPTGTFVIAGCWEEVEGTGMSCRGGYTPSSASSGAGEPESRPVMLHSASGELRPGTRHDVRLVGDTVFAPSPLGAAEHLTFAGWTAATLGLPGHWLLTSARRGRRRDGEAYVFVWLFSLIGAIALGVLALPVFWFLTLFQG</sequence>
<feature type="transmembrane region" description="Helical" evidence="1">
    <location>
        <begin position="153"/>
        <end position="179"/>
    </location>
</feature>
<name>A0ABW6X5B2_9ACTN</name>
<reference evidence="2 3" key="1">
    <citation type="submission" date="2024-10" db="EMBL/GenBank/DDBJ databases">
        <title>The Natural Products Discovery Center: Release of the First 8490 Sequenced Strains for Exploring Actinobacteria Biosynthetic Diversity.</title>
        <authorList>
            <person name="Kalkreuter E."/>
            <person name="Kautsar S.A."/>
            <person name="Yang D."/>
            <person name="Bader C.D."/>
            <person name="Teijaro C.N."/>
            <person name="Fluegel L."/>
            <person name="Davis C.M."/>
            <person name="Simpson J.R."/>
            <person name="Lauterbach L."/>
            <person name="Steele A.D."/>
            <person name="Gui C."/>
            <person name="Meng S."/>
            <person name="Li G."/>
            <person name="Viehrig K."/>
            <person name="Ye F."/>
            <person name="Su P."/>
            <person name="Kiefer A.F."/>
            <person name="Nichols A."/>
            <person name="Cepeda A.J."/>
            <person name="Yan W."/>
            <person name="Fan B."/>
            <person name="Jiang Y."/>
            <person name="Adhikari A."/>
            <person name="Zheng C.-J."/>
            <person name="Schuster L."/>
            <person name="Cowan T.M."/>
            <person name="Smanski M.J."/>
            <person name="Chevrette M.G."/>
            <person name="De Carvalho L.P.S."/>
            <person name="Shen B."/>
        </authorList>
    </citation>
    <scope>NUCLEOTIDE SEQUENCE [LARGE SCALE GENOMIC DNA]</scope>
    <source>
        <strain evidence="2 3">NPDC012540</strain>
    </source>
</reference>
<dbReference type="Proteomes" id="UP001602322">
    <property type="component" value="Unassembled WGS sequence"/>
</dbReference>
<keyword evidence="3" id="KW-1185">Reference proteome</keyword>
<evidence type="ECO:0000313" key="2">
    <source>
        <dbReference type="EMBL" id="MFF5897278.1"/>
    </source>
</evidence>
<keyword evidence="1" id="KW-0812">Transmembrane</keyword>
<feature type="transmembrane region" description="Helical" evidence="1">
    <location>
        <begin position="12"/>
        <end position="32"/>
    </location>
</feature>
<proteinExistence type="predicted"/>
<comment type="caution">
    <text evidence="2">The sequence shown here is derived from an EMBL/GenBank/DDBJ whole genome shotgun (WGS) entry which is preliminary data.</text>
</comment>
<dbReference type="EMBL" id="JBIBEG010000003">
    <property type="protein sequence ID" value="MFF5897278.1"/>
    <property type="molecule type" value="Genomic_DNA"/>
</dbReference>
<evidence type="ECO:0000313" key="3">
    <source>
        <dbReference type="Proteomes" id="UP001602322"/>
    </source>
</evidence>
<keyword evidence="1" id="KW-0472">Membrane</keyword>